<dbReference type="GO" id="GO:0005886">
    <property type="term" value="C:plasma membrane"/>
    <property type="evidence" value="ECO:0007669"/>
    <property type="project" value="UniProtKB-SubCell"/>
</dbReference>
<dbReference type="PRINTS" id="PR00125">
    <property type="entry name" value="ATPASEDELTA"/>
</dbReference>
<organism evidence="9 10">
    <name type="scientific">Cysteiniphilum litorale</name>
    <dbReference type="NCBI Taxonomy" id="2056700"/>
    <lineage>
        <taxon>Bacteria</taxon>
        <taxon>Pseudomonadati</taxon>
        <taxon>Pseudomonadota</taxon>
        <taxon>Gammaproteobacteria</taxon>
        <taxon>Thiotrichales</taxon>
        <taxon>Fastidiosibacteraceae</taxon>
        <taxon>Cysteiniphilum</taxon>
    </lineage>
</organism>
<dbReference type="InterPro" id="IPR000711">
    <property type="entry name" value="ATPase_OSCP/dsu"/>
</dbReference>
<evidence type="ECO:0000256" key="6">
    <source>
        <dbReference type="ARBA" id="ARBA00023196"/>
    </source>
</evidence>
<dbReference type="HAMAP" id="MF_01416">
    <property type="entry name" value="ATP_synth_delta_bact"/>
    <property type="match status" value="1"/>
</dbReference>
<evidence type="ECO:0000256" key="1">
    <source>
        <dbReference type="ARBA" id="ARBA00004370"/>
    </source>
</evidence>
<evidence type="ECO:0000256" key="5">
    <source>
        <dbReference type="ARBA" id="ARBA00023136"/>
    </source>
</evidence>
<dbReference type="NCBIfam" id="TIGR01145">
    <property type="entry name" value="ATP_synt_delta"/>
    <property type="match status" value="1"/>
</dbReference>
<keyword evidence="2 8" id="KW-0813">Transport</keyword>
<accession>A0A8J3E8T2</accession>
<reference evidence="9" key="2">
    <citation type="submission" date="2020-09" db="EMBL/GenBank/DDBJ databases">
        <authorList>
            <person name="Sun Q."/>
            <person name="Zhou Y."/>
        </authorList>
    </citation>
    <scope>NUCLEOTIDE SEQUENCE</scope>
    <source>
        <strain evidence="9">CGMCC 1.15758</strain>
    </source>
</reference>
<proteinExistence type="inferred from homology"/>
<dbReference type="Proteomes" id="UP000636949">
    <property type="component" value="Unassembled WGS sequence"/>
</dbReference>
<dbReference type="GO" id="GO:0045259">
    <property type="term" value="C:proton-transporting ATP synthase complex"/>
    <property type="evidence" value="ECO:0007669"/>
    <property type="project" value="UniProtKB-KW"/>
</dbReference>
<dbReference type="SUPFAM" id="SSF47928">
    <property type="entry name" value="N-terminal domain of the delta subunit of the F1F0-ATP synthase"/>
    <property type="match status" value="1"/>
</dbReference>
<protein>
    <recommendedName>
        <fullName evidence="8">ATP synthase subunit delta</fullName>
    </recommendedName>
    <alternativeName>
        <fullName evidence="8">ATP synthase F(1) sector subunit delta</fullName>
    </alternativeName>
    <alternativeName>
        <fullName evidence="8">F-type ATPase subunit delta</fullName>
        <shortName evidence="8">F-ATPase subunit delta</shortName>
    </alternativeName>
</protein>
<keyword evidence="6 8" id="KW-0139">CF(1)</keyword>
<reference evidence="9" key="1">
    <citation type="journal article" date="2014" name="Int. J. Syst. Evol. Microbiol.">
        <title>Complete genome sequence of Corynebacterium casei LMG S-19264T (=DSM 44701T), isolated from a smear-ripened cheese.</title>
        <authorList>
            <consortium name="US DOE Joint Genome Institute (JGI-PGF)"/>
            <person name="Walter F."/>
            <person name="Albersmeier A."/>
            <person name="Kalinowski J."/>
            <person name="Ruckert C."/>
        </authorList>
    </citation>
    <scope>NUCLEOTIDE SEQUENCE</scope>
    <source>
        <strain evidence="9">CGMCC 1.15758</strain>
    </source>
</reference>
<dbReference type="RefSeq" id="WP_117002279.1">
    <property type="nucleotide sequence ID" value="NZ_BMJS01000010.1"/>
</dbReference>
<evidence type="ECO:0000256" key="3">
    <source>
        <dbReference type="ARBA" id="ARBA00022781"/>
    </source>
</evidence>
<comment type="similarity">
    <text evidence="8">Belongs to the ATPase delta chain family.</text>
</comment>
<keyword evidence="8" id="KW-1003">Cell membrane</keyword>
<dbReference type="Pfam" id="PF00213">
    <property type="entry name" value="OSCP"/>
    <property type="match status" value="1"/>
</dbReference>
<dbReference type="AlphaFoldDB" id="A0A8J3E8T2"/>
<dbReference type="PANTHER" id="PTHR11910">
    <property type="entry name" value="ATP SYNTHASE DELTA CHAIN"/>
    <property type="match status" value="1"/>
</dbReference>
<evidence type="ECO:0000256" key="4">
    <source>
        <dbReference type="ARBA" id="ARBA00023065"/>
    </source>
</evidence>
<comment type="caution">
    <text evidence="9">The sequence shown here is derived from an EMBL/GenBank/DDBJ whole genome shotgun (WGS) entry which is preliminary data.</text>
</comment>
<comment type="function">
    <text evidence="8">F(1)F(0) ATP synthase produces ATP from ADP in the presence of a proton or sodium gradient. F-type ATPases consist of two structural domains, F(1) containing the extramembraneous catalytic core and F(0) containing the membrane proton channel, linked together by a central stalk and a peripheral stalk. During catalysis, ATP synthesis in the catalytic domain of F(1) is coupled via a rotary mechanism of the central stalk subunits to proton translocation.</text>
</comment>
<keyword evidence="10" id="KW-1185">Reference proteome</keyword>
<dbReference type="NCBIfam" id="NF004402">
    <property type="entry name" value="PRK05758.2-2"/>
    <property type="match status" value="1"/>
</dbReference>
<keyword evidence="4 8" id="KW-0406">Ion transport</keyword>
<dbReference type="InterPro" id="IPR026015">
    <property type="entry name" value="ATP_synth_OSCP/delta_N_sf"/>
</dbReference>
<dbReference type="PROSITE" id="PS00389">
    <property type="entry name" value="ATPASE_DELTA"/>
    <property type="match status" value="1"/>
</dbReference>
<gene>
    <name evidence="8 9" type="primary">atpH</name>
    <name evidence="9" type="ORF">GCM10010995_11910</name>
</gene>
<evidence type="ECO:0000256" key="2">
    <source>
        <dbReference type="ARBA" id="ARBA00022448"/>
    </source>
</evidence>
<dbReference type="EMBL" id="BMJS01000010">
    <property type="protein sequence ID" value="GGF96306.1"/>
    <property type="molecule type" value="Genomic_DNA"/>
</dbReference>
<keyword evidence="5 8" id="KW-0472">Membrane</keyword>
<keyword evidence="7 8" id="KW-0066">ATP synthesis</keyword>
<evidence type="ECO:0000256" key="7">
    <source>
        <dbReference type="ARBA" id="ARBA00023310"/>
    </source>
</evidence>
<dbReference type="GO" id="GO:0046933">
    <property type="term" value="F:proton-transporting ATP synthase activity, rotational mechanism"/>
    <property type="evidence" value="ECO:0007669"/>
    <property type="project" value="UniProtKB-UniRule"/>
</dbReference>
<comment type="subcellular location">
    <subcellularLocation>
        <location evidence="8">Cell membrane</location>
        <topology evidence="8">Peripheral membrane protein</topology>
    </subcellularLocation>
    <subcellularLocation>
        <location evidence="1">Membrane</location>
    </subcellularLocation>
</comment>
<evidence type="ECO:0000256" key="8">
    <source>
        <dbReference type="HAMAP-Rule" id="MF_01416"/>
    </source>
</evidence>
<comment type="function">
    <text evidence="8">This protein is part of the stalk that links CF(0) to CF(1). It either transmits conformational changes from CF(0) to CF(1) or is implicated in proton conduction.</text>
</comment>
<evidence type="ECO:0000313" key="10">
    <source>
        <dbReference type="Proteomes" id="UP000636949"/>
    </source>
</evidence>
<dbReference type="Gene3D" id="1.10.520.20">
    <property type="entry name" value="N-terminal domain of the delta subunit of the F1F0-ATP synthase"/>
    <property type="match status" value="1"/>
</dbReference>
<name>A0A8J3E8T2_9GAMM</name>
<sequence length="178" mass="19744">MADLTPIARPYAQAAYEYAKAHNAVANWNIMLLNLSECVTDNQVALLLDNPAYSQSDVSVLIFDVLKDVLDEHGKNFVKLAAEHNRLTVIPTIYKLFLLHKAEDEKAKKAKITTAFETSDAEIQKLKTKLEQKYQCAIEIDVAVDASLIGGATIEIGDHIIDGSIKGKLRKLQHELQA</sequence>
<dbReference type="OrthoDB" id="9816221at2"/>
<evidence type="ECO:0000313" key="9">
    <source>
        <dbReference type="EMBL" id="GGF96306.1"/>
    </source>
</evidence>
<dbReference type="InterPro" id="IPR020781">
    <property type="entry name" value="ATPase_OSCP/d_CS"/>
</dbReference>
<keyword evidence="3 8" id="KW-0375">Hydrogen ion transport</keyword>